<dbReference type="AlphaFoldDB" id="A0A1H8B689"/>
<feature type="repeat" description="TPR" evidence="1">
    <location>
        <begin position="149"/>
        <end position="182"/>
    </location>
</feature>
<dbReference type="Proteomes" id="UP000198744">
    <property type="component" value="Unassembled WGS sequence"/>
</dbReference>
<gene>
    <name evidence="2" type="ORF">SAMN04489760_1477</name>
</gene>
<name>A0A1H8B689_9BACT</name>
<sequence length="322" mass="36265">MTREPDFDKETLCKSAEQLMSAGKYAEAAALYGRLAEQYPGDTSFLLAQAWAYHDNGQRDEAIACFERLFAGELKQKVFTGFAFDELVRLYRDGRQYDRLVAICRQAVEAQPEEYPLLRELGGSYLLAGMASEAVKIFEELTRLEPDAPELFCLLGDALVATERFDAAEGAYQQAIALDPEGAALFCQRLANAFIETGVLDRAEIQLNRSLEIRPDDPLCLIRMAEVQVKQRRFPEAGHSVEAAVASNPRFAASYYNRMARALADAECHRDAVEIFDRAIALEKNNAFYYLYQAESYDKLNLPEQAEEARRKAESLAPRKRA</sequence>
<dbReference type="PROSITE" id="PS50005">
    <property type="entry name" value="TPR"/>
    <property type="match status" value="3"/>
</dbReference>
<protein>
    <submittedName>
        <fullName evidence="2">Tetratricopeptide repeat-containing protein</fullName>
    </submittedName>
</protein>
<keyword evidence="1" id="KW-0802">TPR repeat</keyword>
<dbReference type="SMART" id="SM00028">
    <property type="entry name" value="TPR"/>
    <property type="match status" value="8"/>
</dbReference>
<accession>A0A1H8B689</accession>
<dbReference type="Pfam" id="PF14559">
    <property type="entry name" value="TPR_19"/>
    <property type="match status" value="1"/>
</dbReference>
<feature type="repeat" description="TPR" evidence="1">
    <location>
        <begin position="115"/>
        <end position="148"/>
    </location>
</feature>
<dbReference type="Pfam" id="PF13432">
    <property type="entry name" value="TPR_16"/>
    <property type="match status" value="1"/>
</dbReference>
<dbReference type="SUPFAM" id="SSF48452">
    <property type="entry name" value="TPR-like"/>
    <property type="match status" value="1"/>
</dbReference>
<keyword evidence="3" id="KW-1185">Reference proteome</keyword>
<dbReference type="STRING" id="43775.SAMN04489760_1477"/>
<dbReference type="InterPro" id="IPR019734">
    <property type="entry name" value="TPR_rpt"/>
</dbReference>
<dbReference type="RefSeq" id="WP_093884881.1">
    <property type="nucleotide sequence ID" value="NZ_FOBS01000047.1"/>
</dbReference>
<dbReference type="PANTHER" id="PTHR12558:SF13">
    <property type="entry name" value="CELL DIVISION CYCLE PROTEIN 27 HOMOLOG"/>
    <property type="match status" value="1"/>
</dbReference>
<evidence type="ECO:0000256" key="1">
    <source>
        <dbReference type="PROSITE-ProRule" id="PRU00339"/>
    </source>
</evidence>
<organism evidence="2 3">
    <name type="scientific">Syntrophus gentianae</name>
    <dbReference type="NCBI Taxonomy" id="43775"/>
    <lineage>
        <taxon>Bacteria</taxon>
        <taxon>Pseudomonadati</taxon>
        <taxon>Thermodesulfobacteriota</taxon>
        <taxon>Syntrophia</taxon>
        <taxon>Syntrophales</taxon>
        <taxon>Syntrophaceae</taxon>
        <taxon>Syntrophus</taxon>
    </lineage>
</organism>
<evidence type="ECO:0000313" key="2">
    <source>
        <dbReference type="EMBL" id="SEM78431.1"/>
    </source>
</evidence>
<reference evidence="2 3" key="1">
    <citation type="submission" date="2016-10" db="EMBL/GenBank/DDBJ databases">
        <authorList>
            <person name="de Groot N.N."/>
        </authorList>
    </citation>
    <scope>NUCLEOTIDE SEQUENCE [LARGE SCALE GENOMIC DNA]</scope>
    <source>
        <strain evidence="2 3">DSM 8423</strain>
    </source>
</reference>
<feature type="repeat" description="TPR" evidence="1">
    <location>
        <begin position="253"/>
        <end position="286"/>
    </location>
</feature>
<proteinExistence type="predicted"/>
<dbReference type="PANTHER" id="PTHR12558">
    <property type="entry name" value="CELL DIVISION CYCLE 16,23,27"/>
    <property type="match status" value="1"/>
</dbReference>
<evidence type="ECO:0000313" key="3">
    <source>
        <dbReference type="Proteomes" id="UP000198744"/>
    </source>
</evidence>
<dbReference type="EMBL" id="FOBS01000047">
    <property type="protein sequence ID" value="SEM78431.1"/>
    <property type="molecule type" value="Genomic_DNA"/>
</dbReference>
<dbReference type="OrthoDB" id="5430072at2"/>
<dbReference type="InterPro" id="IPR011990">
    <property type="entry name" value="TPR-like_helical_dom_sf"/>
</dbReference>
<dbReference type="Gene3D" id="1.25.40.10">
    <property type="entry name" value="Tetratricopeptide repeat domain"/>
    <property type="match status" value="2"/>
</dbReference>